<dbReference type="InterPro" id="IPR013830">
    <property type="entry name" value="SGNH_hydro"/>
</dbReference>
<dbReference type="PANTHER" id="PTHR34677">
    <property type="match status" value="1"/>
</dbReference>
<evidence type="ECO:0000259" key="2">
    <source>
        <dbReference type="PROSITE" id="PS50853"/>
    </source>
</evidence>
<dbReference type="CDD" id="cd00063">
    <property type="entry name" value="FN3"/>
    <property type="match status" value="1"/>
</dbReference>
<dbReference type="NCBIfam" id="TIGR04131">
    <property type="entry name" value="Bac_Flav_CTERM"/>
    <property type="match status" value="1"/>
</dbReference>
<dbReference type="Pfam" id="PF19078">
    <property type="entry name" value="Big_12"/>
    <property type="match status" value="2"/>
</dbReference>
<accession>A0A6B2H5B3</accession>
<feature type="chain" id="PRO_5025547163" evidence="1">
    <location>
        <begin position="31"/>
        <end position="1124"/>
    </location>
</feature>
<dbReference type="PROSITE" id="PS50853">
    <property type="entry name" value="FN3"/>
    <property type="match status" value="1"/>
</dbReference>
<dbReference type="NCBIfam" id="NF033510">
    <property type="entry name" value="Ca_tandemer"/>
    <property type="match status" value="1"/>
</dbReference>
<dbReference type="Pfam" id="PF13472">
    <property type="entry name" value="Lipase_GDSL_2"/>
    <property type="match status" value="1"/>
</dbReference>
<dbReference type="InterPro" id="IPR041498">
    <property type="entry name" value="Big_6"/>
</dbReference>
<dbReference type="Gene3D" id="3.40.50.1110">
    <property type="entry name" value="SGNH hydrolase"/>
    <property type="match status" value="1"/>
</dbReference>
<sequence length="1124" mass="119493">MPHSYSSGRHRLLFYICLFFAFILPETSFANTTTAPATVVIAAPQVYASPSVAGTISITWNSVANASQYTVEYSKISGSGFTVLQTVGASVTSYRHTNLGNAETLYYRVKVTGGGESAYSNVVTATTRAANYVYRVMPLGDSNTDGGSADLAREDRVAYRNELFQLLTNAKYKVDFVGSEVSGTNTSTAFQQKYGFAPDLNHAGFGGYKNYNIRDLLKNGNDGSGPYLDKYKPDIILLHIGTNSLGYPTNITELDEILNEVDAYETRSKQEVTVVLAQIIKQCTDCGANEEDAYWGAYYTAKYNEDLVKLANSRIANGDRIVLVDMADDAGIVYNQNADMYDFLHPNLNGYNKMARVWFGPVKTLLTTTDTQAPETQITAAPPATTTSKTATFSFASNESGVTYQASLDGAAFATIANPATLSNVADGTHTLKVRAVDASGNADTTPATHTWTVDATPPAAPAIVAITEDRGPVTNDRITSDNTLKLNGTAEANATVTLNLSGKGTIGTVKASTTGTWEYSYEATALTNGTYTFTATATDAMGNTSAASANFVVTIDQAAPTVAITTTTASPVNTAFDVTITFSEGVYYLATTDFIVTNAAISNLKSTGTATYTATITPTTDGKITVQLPAAKVTDLAGNSNTASGMLEMESDISKPTVVLATNAPEITNQAFEVTITFSENITGFEVSDITVANGTASAFKKVTDKTFIILVTPSAQGEVAVSIAAGKAQDAARNGNEASNIIKRQYDAVAPAGYAVKFAVAQVNVSNEKSIDLNITGAEVGASYTYSISSSNGGEPVNGSGTVSAAAFTIAGLNLSGLKDGMLTVTLYLTDRATNKGEAATAQVAKVSKDIASVTPSEAVKVPFNTAFSKVNLPQKVKVTYNTGEEDYLDVTWQQGNYNPKVAGKYTLTGTLKLAESTTNFSNRTGSIIVEVEPNQPPTNLTLSATSFTPNAQPTDVIGTFTTQDPEDDNFTYSLVAGEGDAQNAYFHIVNNELHLTSNSGLSGITAFNIRVQSVDPYNNTIQRTFKLTKAPYEPAQIKLVNAFSPDGDGINDTWTVPELRFYNTVEITVMDRAGITLFHSTDPEKGWDGKGKNGQVKQGAYFYIIQIKDTGLVQKGVVSVL</sequence>
<dbReference type="PANTHER" id="PTHR34677:SF3">
    <property type="entry name" value="BACTERIAL IG-LIKE DOMAIN-CONTAINING PROTEIN"/>
    <property type="match status" value="1"/>
</dbReference>
<dbReference type="Pfam" id="PF07532">
    <property type="entry name" value="Big_4"/>
    <property type="match status" value="1"/>
</dbReference>
<dbReference type="InterPro" id="IPR026341">
    <property type="entry name" value="T9SS_type_B"/>
</dbReference>
<reference evidence="3 4" key="1">
    <citation type="submission" date="2020-01" db="EMBL/GenBank/DDBJ databases">
        <authorList>
            <person name="Kim M.K."/>
        </authorList>
    </citation>
    <scope>NUCLEOTIDE SEQUENCE [LARGE SCALE GENOMIC DNA]</scope>
    <source>
        <strain evidence="3 4">BT213</strain>
    </source>
</reference>
<dbReference type="InterPro" id="IPR013783">
    <property type="entry name" value="Ig-like_fold"/>
</dbReference>
<dbReference type="InterPro" id="IPR003961">
    <property type="entry name" value="FN3_dom"/>
</dbReference>
<feature type="domain" description="Fibronectin type-III" evidence="2">
    <location>
        <begin position="40"/>
        <end position="130"/>
    </location>
</feature>
<proteinExistence type="predicted"/>
<evidence type="ECO:0000313" key="3">
    <source>
        <dbReference type="EMBL" id="NDK55866.1"/>
    </source>
</evidence>
<gene>
    <name evidence="3" type="ORF">GWO68_08055</name>
</gene>
<dbReference type="InterPro" id="IPR011081">
    <property type="entry name" value="Big_4"/>
</dbReference>
<evidence type="ECO:0000256" key="1">
    <source>
        <dbReference type="SAM" id="SignalP"/>
    </source>
</evidence>
<dbReference type="Gene3D" id="3.30.420.430">
    <property type="match status" value="2"/>
</dbReference>
<dbReference type="InterPro" id="IPR044048">
    <property type="entry name" value="Big_12"/>
</dbReference>
<dbReference type="SUPFAM" id="SSF52266">
    <property type="entry name" value="SGNH hydrolase"/>
    <property type="match status" value="1"/>
</dbReference>
<dbReference type="Pfam" id="PF17936">
    <property type="entry name" value="Big_6"/>
    <property type="match status" value="1"/>
</dbReference>
<dbReference type="InterPro" id="IPR036116">
    <property type="entry name" value="FN3_sf"/>
</dbReference>
<protein>
    <submittedName>
        <fullName evidence="3">T9SS type B sorting domain-containing protein</fullName>
    </submittedName>
</protein>
<keyword evidence="4" id="KW-1185">Reference proteome</keyword>
<dbReference type="EMBL" id="JAAEAA010000008">
    <property type="protein sequence ID" value="NDK55866.1"/>
    <property type="molecule type" value="Genomic_DNA"/>
</dbReference>
<dbReference type="SUPFAM" id="SSF49265">
    <property type="entry name" value="Fibronectin type III"/>
    <property type="match status" value="1"/>
</dbReference>
<organism evidence="3 4">
    <name type="scientific">Pontibacter fetidus</name>
    <dbReference type="NCBI Taxonomy" id="2700082"/>
    <lineage>
        <taxon>Bacteria</taxon>
        <taxon>Pseudomonadati</taxon>
        <taxon>Bacteroidota</taxon>
        <taxon>Cytophagia</taxon>
        <taxon>Cytophagales</taxon>
        <taxon>Hymenobacteraceae</taxon>
        <taxon>Pontibacter</taxon>
    </lineage>
</organism>
<dbReference type="Pfam" id="PF13585">
    <property type="entry name" value="CHU_C"/>
    <property type="match status" value="1"/>
</dbReference>
<keyword evidence="1" id="KW-0732">Signal</keyword>
<dbReference type="GO" id="GO:0016788">
    <property type="term" value="F:hydrolase activity, acting on ester bonds"/>
    <property type="evidence" value="ECO:0007669"/>
    <property type="project" value="UniProtKB-ARBA"/>
</dbReference>
<dbReference type="AlphaFoldDB" id="A0A6B2H5B3"/>
<dbReference type="RefSeq" id="WP_162345925.1">
    <property type="nucleotide sequence ID" value="NZ_JAAEAA010000008.1"/>
</dbReference>
<dbReference type="InterPro" id="IPR036514">
    <property type="entry name" value="SGNH_hydro_sf"/>
</dbReference>
<name>A0A6B2H5B3_9BACT</name>
<feature type="signal peptide" evidence="1">
    <location>
        <begin position="1"/>
        <end position="30"/>
    </location>
</feature>
<dbReference type="Proteomes" id="UP000478546">
    <property type="component" value="Unassembled WGS sequence"/>
</dbReference>
<evidence type="ECO:0000313" key="4">
    <source>
        <dbReference type="Proteomes" id="UP000478546"/>
    </source>
</evidence>
<dbReference type="Gene3D" id="2.60.40.10">
    <property type="entry name" value="Immunoglobulins"/>
    <property type="match status" value="1"/>
</dbReference>
<comment type="caution">
    <text evidence="3">The sequence shown here is derived from an EMBL/GenBank/DDBJ whole genome shotgun (WGS) entry which is preliminary data.</text>
</comment>